<organism evidence="3 4">
    <name type="scientific">Acrobeloides nanus</name>
    <dbReference type="NCBI Taxonomy" id="290746"/>
    <lineage>
        <taxon>Eukaryota</taxon>
        <taxon>Metazoa</taxon>
        <taxon>Ecdysozoa</taxon>
        <taxon>Nematoda</taxon>
        <taxon>Chromadorea</taxon>
        <taxon>Rhabditida</taxon>
        <taxon>Tylenchina</taxon>
        <taxon>Cephalobomorpha</taxon>
        <taxon>Cephaloboidea</taxon>
        <taxon>Cephalobidae</taxon>
        <taxon>Acrobeloides</taxon>
    </lineage>
</organism>
<dbReference type="Proteomes" id="UP000887540">
    <property type="component" value="Unplaced"/>
</dbReference>
<evidence type="ECO:0000256" key="1">
    <source>
        <dbReference type="ARBA" id="ARBA00005606"/>
    </source>
</evidence>
<dbReference type="PANTHER" id="PTHR23300">
    <property type="entry name" value="METHANETHIOL OXIDASE"/>
    <property type="match status" value="1"/>
</dbReference>
<comment type="similarity">
    <text evidence="1">Belongs to the selenium-binding protein family.</text>
</comment>
<reference evidence="4" key="1">
    <citation type="submission" date="2022-11" db="UniProtKB">
        <authorList>
            <consortium name="WormBaseParasite"/>
        </authorList>
    </citation>
    <scope>IDENTIFICATION</scope>
</reference>
<dbReference type="Pfam" id="PF05694">
    <property type="entry name" value="SBP56"/>
    <property type="match status" value="1"/>
</dbReference>
<dbReference type="GO" id="GO:0008430">
    <property type="term" value="F:selenium binding"/>
    <property type="evidence" value="ECO:0007669"/>
    <property type="project" value="InterPro"/>
</dbReference>
<evidence type="ECO:0000313" key="4">
    <source>
        <dbReference type="WBParaSite" id="ACRNAN_Path_764.g2894.t1"/>
    </source>
</evidence>
<keyword evidence="2" id="KW-0711">Selenium</keyword>
<dbReference type="WBParaSite" id="ACRNAN_Path_764.g2894.t1">
    <property type="protein sequence ID" value="ACRNAN_Path_764.g2894.t1"/>
    <property type="gene ID" value="ACRNAN_Path_764.g2894"/>
</dbReference>
<evidence type="ECO:0000256" key="2">
    <source>
        <dbReference type="ARBA" id="ARBA00023266"/>
    </source>
</evidence>
<dbReference type="AlphaFoldDB" id="A0A914CBK4"/>
<name>A0A914CBK4_9BILA</name>
<accession>A0A914CBK4</accession>
<keyword evidence="3" id="KW-1185">Reference proteome</keyword>
<dbReference type="SUPFAM" id="SSF75011">
    <property type="entry name" value="3-carboxy-cis,cis-mucoante lactonizing enzyme"/>
    <property type="match status" value="1"/>
</dbReference>
<dbReference type="PANTHER" id="PTHR23300:SF0">
    <property type="entry name" value="METHANETHIOL OXIDASE"/>
    <property type="match status" value="1"/>
</dbReference>
<protein>
    <submittedName>
        <fullName evidence="4">Methanethiol oxidase</fullName>
    </submittedName>
</protein>
<evidence type="ECO:0000313" key="3">
    <source>
        <dbReference type="Proteomes" id="UP000887540"/>
    </source>
</evidence>
<dbReference type="InterPro" id="IPR008826">
    <property type="entry name" value="Se-bd"/>
</dbReference>
<proteinExistence type="inferred from homology"/>
<sequence length="470" mass="52627">MECCGNQQGPGYASPADAVKGPREKILFVTCANVNPEENPDALMSVDVDPKSPNYCKVIGRVLMPNKGDEVHHLGWNACSSCYGNPLASRKHLVMPCLNSNRIYFVDTRDPTNLKITKTIEAEELKKFDVSVPHTAHCLADGNIMVSTMGDANESNKGNFILINGETLEVTGTWPSPDSLPQKFGYDFWYQPRLNVMVATEWGVPNKICRGFKVEDVAAGNYGNHVHIYNWREHKLIQSVKLEGFSGWTPLEVRFLHEPSSPHCFYGTGLGSTLYHLYKDEDTGKWVNRIAAQIPVKKVSGWSLEEMPAFITDIIISMDDKYLYASCFLFGEILQYNIEDPYNIKLVAKANIGGLLHNETGVKLIDGQEQTKPSYVKGKRIEGGPQMLQLSLDGKRLYVTNSLYSIWDNQFYPDLLKKGSQMIQLDIDTENGGLSVNENFLIDFGHLPNGPFLAHEMRYPGGDCSSDIWI</sequence>